<dbReference type="AlphaFoldDB" id="A0A1M6HDK3"/>
<evidence type="ECO:0000313" key="2">
    <source>
        <dbReference type="Proteomes" id="UP000184335"/>
    </source>
</evidence>
<organism evidence="1 2">
    <name type="scientific">Cruoricaptor ignavus</name>
    <dbReference type="NCBI Taxonomy" id="1118202"/>
    <lineage>
        <taxon>Bacteria</taxon>
        <taxon>Pseudomonadati</taxon>
        <taxon>Bacteroidota</taxon>
        <taxon>Flavobacteriia</taxon>
        <taxon>Flavobacteriales</taxon>
        <taxon>Weeksellaceae</taxon>
        <taxon>Cruoricaptor</taxon>
    </lineage>
</organism>
<reference evidence="1 2" key="1">
    <citation type="submission" date="2016-11" db="EMBL/GenBank/DDBJ databases">
        <authorList>
            <person name="Jaros S."/>
            <person name="Januszkiewicz K."/>
            <person name="Wedrychowicz H."/>
        </authorList>
    </citation>
    <scope>NUCLEOTIDE SEQUENCE [LARGE SCALE GENOMIC DNA]</scope>
    <source>
        <strain evidence="1 2">DSM 25479</strain>
    </source>
</reference>
<keyword evidence="2" id="KW-1185">Reference proteome</keyword>
<evidence type="ECO:0000313" key="1">
    <source>
        <dbReference type="EMBL" id="SHJ20287.1"/>
    </source>
</evidence>
<name>A0A1M6HDK3_9FLAO</name>
<dbReference type="Proteomes" id="UP000184335">
    <property type="component" value="Unassembled WGS sequence"/>
</dbReference>
<dbReference type="RefSeq" id="WP_143154100.1">
    <property type="nucleotide sequence ID" value="NZ_FQYI01000012.1"/>
</dbReference>
<protein>
    <submittedName>
        <fullName evidence="1">Uncharacterized protein</fullName>
    </submittedName>
</protein>
<dbReference type="OrthoDB" id="1428420at2"/>
<proteinExistence type="predicted"/>
<gene>
    <name evidence="1" type="ORF">SAMN05443429_11226</name>
</gene>
<sequence>MATANICAELQQGFDLSCVRSLVRKYHQEAVIINWNDIDRSASTINVTGANCDFTTSLVLKPGKTGVRIKLPSSSNSIKGFYAKSKNDNGFVQYLHTVNILSAGLTSEQKCILDKLDHGRFVVALQASNDVIEIYGFENGLSTGDYTFDIVENGGPALIPLQSDEDAQEQYAPLVYKPRDGSNAVADFDSLFAA</sequence>
<dbReference type="STRING" id="1118202.SAMN05443429_11226"/>
<dbReference type="EMBL" id="FQYI01000012">
    <property type="protein sequence ID" value="SHJ20287.1"/>
    <property type="molecule type" value="Genomic_DNA"/>
</dbReference>
<accession>A0A1M6HDK3</accession>